<comment type="caution">
    <text evidence="2">The sequence shown here is derived from an EMBL/GenBank/DDBJ whole genome shotgun (WGS) entry which is preliminary data.</text>
</comment>
<sequence>MNQTQEPNLLSGIGKGKASTEEYESDRIYRTQLRAIEIFVGTRQFRRDTALPCPYSVIYATAIFAKTGCW</sequence>
<evidence type="ECO:0000313" key="3">
    <source>
        <dbReference type="Proteomes" id="UP001442494"/>
    </source>
</evidence>
<feature type="region of interest" description="Disordered" evidence="1">
    <location>
        <begin position="1"/>
        <end position="23"/>
    </location>
</feature>
<evidence type="ECO:0000256" key="1">
    <source>
        <dbReference type="SAM" id="MobiDB-lite"/>
    </source>
</evidence>
<reference evidence="2 3" key="1">
    <citation type="submission" date="2022-04" db="EMBL/GenBank/DDBJ databases">
        <title>Positive selection, recombination, and allopatry shape intraspecific diversity of widespread and dominant cyanobacteria.</title>
        <authorList>
            <person name="Wei J."/>
            <person name="Shu W."/>
            <person name="Hu C."/>
        </authorList>
    </citation>
    <scope>NUCLEOTIDE SEQUENCE [LARGE SCALE GENOMIC DNA]</scope>
    <source>
        <strain evidence="2 3">GB2-A5</strain>
    </source>
</reference>
<protein>
    <submittedName>
        <fullName evidence="2">Uncharacterized protein</fullName>
    </submittedName>
</protein>
<proteinExistence type="predicted"/>
<name>A0ABV0JM59_9CYAN</name>
<keyword evidence="3" id="KW-1185">Reference proteome</keyword>
<accession>A0ABV0JM59</accession>
<gene>
    <name evidence="2" type="ORF">NDI37_08585</name>
</gene>
<dbReference type="Proteomes" id="UP001442494">
    <property type="component" value="Unassembled WGS sequence"/>
</dbReference>
<organism evidence="2 3">
    <name type="scientific">Funiculus sociatus GB2-A5</name>
    <dbReference type="NCBI Taxonomy" id="2933946"/>
    <lineage>
        <taxon>Bacteria</taxon>
        <taxon>Bacillati</taxon>
        <taxon>Cyanobacteriota</taxon>
        <taxon>Cyanophyceae</taxon>
        <taxon>Coleofasciculales</taxon>
        <taxon>Coleofasciculaceae</taxon>
        <taxon>Funiculus</taxon>
    </lineage>
</organism>
<evidence type="ECO:0000313" key="2">
    <source>
        <dbReference type="EMBL" id="MEP0864524.1"/>
    </source>
</evidence>
<dbReference type="EMBL" id="JAMPKK010000014">
    <property type="protein sequence ID" value="MEP0864524.1"/>
    <property type="molecule type" value="Genomic_DNA"/>
</dbReference>